<dbReference type="PROSITE" id="PS00166">
    <property type="entry name" value="ENOYL_COA_HYDRATASE"/>
    <property type="match status" value="1"/>
</dbReference>
<dbReference type="Proteomes" id="UP000270219">
    <property type="component" value="Unassembled WGS sequence"/>
</dbReference>
<dbReference type="PANTHER" id="PTHR11941">
    <property type="entry name" value="ENOYL-COA HYDRATASE-RELATED"/>
    <property type="match status" value="1"/>
</dbReference>
<dbReference type="GO" id="GO:0016853">
    <property type="term" value="F:isomerase activity"/>
    <property type="evidence" value="ECO:0007669"/>
    <property type="project" value="UniProtKB-KW"/>
</dbReference>
<keyword evidence="5" id="KW-1185">Reference proteome</keyword>
<evidence type="ECO:0000256" key="3">
    <source>
        <dbReference type="RuleBase" id="RU003707"/>
    </source>
</evidence>
<protein>
    <submittedName>
        <fullName evidence="4">Enoyl-CoA hydratase/isomerase family protein</fullName>
    </submittedName>
</protein>
<dbReference type="AlphaFoldDB" id="A0A498D8Z8"/>
<dbReference type="InterPro" id="IPR001753">
    <property type="entry name" value="Enoyl-CoA_hydra/iso"/>
</dbReference>
<dbReference type="GO" id="GO:0006635">
    <property type="term" value="P:fatty acid beta-oxidation"/>
    <property type="evidence" value="ECO:0007669"/>
    <property type="project" value="TreeGrafter"/>
</dbReference>
<comment type="similarity">
    <text evidence="1 3">Belongs to the enoyl-CoA hydratase/isomerase family.</text>
</comment>
<dbReference type="FunFam" id="3.90.226.10:FF:000009">
    <property type="entry name" value="Carnitinyl-CoA dehydratase"/>
    <property type="match status" value="1"/>
</dbReference>
<evidence type="ECO:0000313" key="4">
    <source>
        <dbReference type="EMBL" id="RLL46883.1"/>
    </source>
</evidence>
<comment type="caution">
    <text evidence="4">The sequence shown here is derived from an EMBL/GenBank/DDBJ whole genome shotgun (WGS) entry which is preliminary data.</text>
</comment>
<dbReference type="PANTHER" id="PTHR11941:SF54">
    <property type="entry name" value="ENOYL-COA HYDRATASE, MITOCHONDRIAL"/>
    <property type="match status" value="1"/>
</dbReference>
<dbReference type="CDD" id="cd06558">
    <property type="entry name" value="crotonase-like"/>
    <property type="match status" value="1"/>
</dbReference>
<dbReference type="InterPro" id="IPR018376">
    <property type="entry name" value="Enoyl-CoA_hyd/isom_CS"/>
</dbReference>
<gene>
    <name evidence="4" type="ORF">D8M04_06705</name>
</gene>
<name>A0A498D8Z8_9BACI</name>
<dbReference type="RefSeq" id="WP_121522134.1">
    <property type="nucleotide sequence ID" value="NZ_RCHR01000002.1"/>
</dbReference>
<evidence type="ECO:0000313" key="5">
    <source>
        <dbReference type="Proteomes" id="UP000270219"/>
    </source>
</evidence>
<dbReference type="Gene3D" id="1.10.12.10">
    <property type="entry name" value="Lyase 2-enoyl-coa Hydratase, Chain A, domain 2"/>
    <property type="match status" value="1"/>
</dbReference>
<dbReference type="OrthoDB" id="9787660at2"/>
<sequence>MEFENILLLKEEAIATIRINRPDVRNALNGTTIKEIMYAMEQLEADSEIKVIIFTGSGEKAFAAGADINQLTKRQPLDAFSKGSMSEVYRCIENSKKATIAAINGYALGGGLELALACDIRIASNNAKLGLPELNLAVIPGAGGTQRLARVVGRGKALDMILTGEFILADEAKEIGLVSQVVFQEELMETAKEKARRISQKGPIAIQMAKIAVNKGYDVDMDTALLIENLAQALLYGTDDKVEGTQAFLEKRNATFAGN</sequence>
<dbReference type="EMBL" id="RCHR01000002">
    <property type="protein sequence ID" value="RLL46883.1"/>
    <property type="molecule type" value="Genomic_DNA"/>
</dbReference>
<keyword evidence="4" id="KW-0413">Isomerase</keyword>
<dbReference type="Gene3D" id="3.90.226.10">
    <property type="entry name" value="2-enoyl-CoA Hydratase, Chain A, domain 1"/>
    <property type="match status" value="1"/>
</dbReference>
<evidence type="ECO:0000256" key="1">
    <source>
        <dbReference type="ARBA" id="ARBA00005254"/>
    </source>
</evidence>
<dbReference type="Pfam" id="PF00378">
    <property type="entry name" value="ECH_1"/>
    <property type="match status" value="1"/>
</dbReference>
<keyword evidence="2" id="KW-0456">Lyase</keyword>
<evidence type="ECO:0000256" key="2">
    <source>
        <dbReference type="ARBA" id="ARBA00023239"/>
    </source>
</evidence>
<dbReference type="GO" id="GO:0016836">
    <property type="term" value="F:hydro-lyase activity"/>
    <property type="evidence" value="ECO:0007669"/>
    <property type="project" value="UniProtKB-ARBA"/>
</dbReference>
<dbReference type="InterPro" id="IPR029045">
    <property type="entry name" value="ClpP/crotonase-like_dom_sf"/>
</dbReference>
<reference evidence="4 5" key="1">
    <citation type="submission" date="2018-10" db="EMBL/GenBank/DDBJ databases">
        <title>Oceanobacillus sp. YLB-02 draft genome.</title>
        <authorList>
            <person name="Yu L."/>
        </authorList>
    </citation>
    <scope>NUCLEOTIDE SEQUENCE [LARGE SCALE GENOMIC DNA]</scope>
    <source>
        <strain evidence="4 5">YLB-02</strain>
    </source>
</reference>
<accession>A0A498D8Z8</accession>
<organism evidence="4 5">
    <name type="scientific">Oceanobacillus piezotolerans</name>
    <dbReference type="NCBI Taxonomy" id="2448030"/>
    <lineage>
        <taxon>Bacteria</taxon>
        <taxon>Bacillati</taxon>
        <taxon>Bacillota</taxon>
        <taxon>Bacilli</taxon>
        <taxon>Bacillales</taxon>
        <taxon>Bacillaceae</taxon>
        <taxon>Oceanobacillus</taxon>
    </lineage>
</organism>
<proteinExistence type="inferred from homology"/>
<dbReference type="FunFam" id="1.10.12.10:FF:000001">
    <property type="entry name" value="Probable enoyl-CoA hydratase, mitochondrial"/>
    <property type="match status" value="1"/>
</dbReference>
<dbReference type="InterPro" id="IPR014748">
    <property type="entry name" value="Enoyl-CoA_hydra_C"/>
</dbReference>
<dbReference type="SUPFAM" id="SSF52096">
    <property type="entry name" value="ClpP/crotonase"/>
    <property type="match status" value="1"/>
</dbReference>